<evidence type="ECO:0000313" key="1">
    <source>
        <dbReference type="EMBL" id="SFJ93898.1"/>
    </source>
</evidence>
<dbReference type="AlphaFoldDB" id="A0A1I3VEU8"/>
<organism evidence="1 2">
    <name type="scientific">Neomesorhizobium albiziae</name>
    <dbReference type="NCBI Taxonomy" id="335020"/>
    <lineage>
        <taxon>Bacteria</taxon>
        <taxon>Pseudomonadati</taxon>
        <taxon>Pseudomonadota</taxon>
        <taxon>Alphaproteobacteria</taxon>
        <taxon>Hyphomicrobiales</taxon>
        <taxon>Phyllobacteriaceae</taxon>
        <taxon>Neomesorhizobium</taxon>
    </lineage>
</organism>
<sequence length="107" mass="11567">MSNFPSESPEARFDHLSQQRLTSALNAMRQIGTLSSRADCRPTADIAGAMISTLRDAVDNLEVVLGVNVSGSYGQAILKRLSERVAREQAEEAGEARVVLLTPPAER</sequence>
<gene>
    <name evidence="1" type="ORF">SAMN04488498_101413</name>
</gene>
<dbReference type="Proteomes" id="UP000323300">
    <property type="component" value="Unassembled WGS sequence"/>
</dbReference>
<protein>
    <submittedName>
        <fullName evidence="1">Uncharacterized protein</fullName>
    </submittedName>
</protein>
<reference evidence="1 2" key="1">
    <citation type="submission" date="2016-10" db="EMBL/GenBank/DDBJ databases">
        <authorList>
            <person name="Varghese N."/>
            <person name="Submissions S."/>
        </authorList>
    </citation>
    <scope>NUCLEOTIDE SEQUENCE [LARGE SCALE GENOMIC DNA]</scope>
    <source>
        <strain evidence="1 2">DSM 21822</strain>
    </source>
</reference>
<name>A0A1I3VEU8_9HYPH</name>
<proteinExistence type="predicted"/>
<keyword evidence="2" id="KW-1185">Reference proteome</keyword>
<accession>A0A1I3VEU8</accession>
<evidence type="ECO:0000313" key="2">
    <source>
        <dbReference type="Proteomes" id="UP000323300"/>
    </source>
</evidence>
<dbReference type="EMBL" id="FOSL01000001">
    <property type="protein sequence ID" value="SFJ93898.1"/>
    <property type="molecule type" value="Genomic_DNA"/>
</dbReference>